<evidence type="ECO:0000313" key="2">
    <source>
        <dbReference type="EMBL" id="RUP76830.1"/>
    </source>
</evidence>
<dbReference type="AlphaFoldDB" id="A0A3S0UMM1"/>
<dbReference type="RefSeq" id="WP_127092981.1">
    <property type="nucleotide sequence ID" value="NZ_RAHC01000005.1"/>
</dbReference>
<name>A0A3S0UMM1_9MOLU</name>
<dbReference type="EMBL" id="RAHC01000005">
    <property type="protein sequence ID" value="RUP76830.1"/>
    <property type="molecule type" value="Genomic_DNA"/>
</dbReference>
<evidence type="ECO:0008006" key="4">
    <source>
        <dbReference type="Google" id="ProtNLM"/>
    </source>
</evidence>
<evidence type="ECO:0000313" key="3">
    <source>
        <dbReference type="Proteomes" id="UP000274545"/>
    </source>
</evidence>
<protein>
    <recommendedName>
        <fullName evidence="4">Lipoprotein</fullName>
    </recommendedName>
</protein>
<evidence type="ECO:0000256" key="1">
    <source>
        <dbReference type="SAM" id="SignalP"/>
    </source>
</evidence>
<accession>A0A3S0UMM1</accession>
<feature type="signal peptide" evidence="1">
    <location>
        <begin position="1"/>
        <end position="21"/>
    </location>
</feature>
<feature type="chain" id="PRO_5018712724" description="Lipoprotein" evidence="1">
    <location>
        <begin position="22"/>
        <end position="120"/>
    </location>
</feature>
<proteinExistence type="predicted"/>
<dbReference type="Proteomes" id="UP000274545">
    <property type="component" value="Unassembled WGS sequence"/>
</dbReference>
<sequence length="120" mass="14018">MKKLLSLLSIFLLSFVNTVNLISCENITNKKPHLQHNSDNDLKVNSETNINLEKIYLPHPVLIQQRGYKGTFFNHYKTDTIKNLTNAFLSKADNNLSIKFKIEFSTYQKLQDYLKIKQQN</sequence>
<comment type="caution">
    <text evidence="2">The sequence shown here is derived from an EMBL/GenBank/DDBJ whole genome shotgun (WGS) entry which is preliminary data.</text>
</comment>
<keyword evidence="1" id="KW-0732">Signal</keyword>
<organism evidence="2 3">
    <name type="scientific">Spiroplasma poulsonii</name>
    <dbReference type="NCBI Taxonomy" id="2138"/>
    <lineage>
        <taxon>Bacteria</taxon>
        <taxon>Bacillati</taxon>
        <taxon>Mycoplasmatota</taxon>
        <taxon>Mollicutes</taxon>
        <taxon>Entomoplasmatales</taxon>
        <taxon>Spiroplasmataceae</taxon>
        <taxon>Spiroplasma</taxon>
    </lineage>
</organism>
<reference evidence="2 3" key="1">
    <citation type="journal article" date="2019" name="Genome Biol. Evol.">
        <title>Toxin and genome evolution in a Drosophila defensive symbiosis.</title>
        <authorList>
            <person name="Ballinger M.J."/>
            <person name="Gawryluk R.M."/>
            <person name="Perlman S.J."/>
        </authorList>
    </citation>
    <scope>NUCLEOTIDE SEQUENCE [LARGE SCALE GENOMIC DNA]</scope>
    <source>
        <strain evidence="3">sNeo</strain>
    </source>
</reference>
<gene>
    <name evidence="2" type="ORF">D6D54_05205</name>
</gene>